<keyword evidence="3" id="KW-1185">Reference proteome</keyword>
<evidence type="ECO:0000313" key="2">
    <source>
        <dbReference type="EMBL" id="KIX12957.1"/>
    </source>
</evidence>
<feature type="transmembrane region" description="Helical" evidence="1">
    <location>
        <begin position="144"/>
        <end position="164"/>
    </location>
</feature>
<keyword evidence="1" id="KW-0472">Membrane</keyword>
<keyword evidence="1" id="KW-0812">Transmembrane</keyword>
<evidence type="ECO:0008006" key="4">
    <source>
        <dbReference type="Google" id="ProtNLM"/>
    </source>
</evidence>
<feature type="transmembrane region" description="Helical" evidence="1">
    <location>
        <begin position="80"/>
        <end position="102"/>
    </location>
</feature>
<name>A0A0D2GDD2_9BACT</name>
<keyword evidence="1" id="KW-1133">Transmembrane helix</keyword>
<comment type="caution">
    <text evidence="2">The sequence shown here is derived from an EMBL/GenBank/DDBJ whole genome shotgun (WGS) entry which is preliminary data.</text>
</comment>
<organism evidence="2 3">
    <name type="scientific">Dethiosulfatarculus sandiegensis</name>
    <dbReference type="NCBI Taxonomy" id="1429043"/>
    <lineage>
        <taxon>Bacteria</taxon>
        <taxon>Pseudomonadati</taxon>
        <taxon>Thermodesulfobacteriota</taxon>
        <taxon>Desulfarculia</taxon>
        <taxon>Desulfarculales</taxon>
        <taxon>Desulfarculaceae</taxon>
        <taxon>Dethiosulfatarculus</taxon>
    </lineage>
</organism>
<evidence type="ECO:0000256" key="1">
    <source>
        <dbReference type="SAM" id="Phobius"/>
    </source>
</evidence>
<feature type="transmembrane region" description="Helical" evidence="1">
    <location>
        <begin position="54"/>
        <end position="73"/>
    </location>
</feature>
<dbReference type="InParanoid" id="A0A0D2GDD2"/>
<sequence>MRLLGFFICLLILWNGVCDLIYGYSPDLGGSDYFSLKIWETVRTAGGRSHATVMLAQTAGWLYPFYALAYYLWWVGMRPAGLWLSGLPCGLLAYAILMIGGIQHCGWAFLSVLSQAKVVTGCTDQAFYNTAETFILEHFMLGDLTALAAFYMGSIWHAGAIISGRTSFPRWFVLVSPLGALVFTLVLGLIMPAPWAGLILAPFGTWFMLIPCLAVTLWLGRFSTPKPDQFPE</sequence>
<dbReference type="AlphaFoldDB" id="A0A0D2GDD2"/>
<reference evidence="2 3" key="1">
    <citation type="submission" date="2013-11" db="EMBL/GenBank/DDBJ databases">
        <title>Metagenomic analysis of a methanogenic consortium involved in long chain n-alkane degradation.</title>
        <authorList>
            <person name="Davidova I.A."/>
            <person name="Callaghan A.V."/>
            <person name="Wawrik B."/>
            <person name="Pruitt S."/>
            <person name="Marks C."/>
            <person name="Duncan K.E."/>
            <person name="Suflita J.M."/>
        </authorList>
    </citation>
    <scope>NUCLEOTIDE SEQUENCE [LARGE SCALE GENOMIC DNA]</scope>
    <source>
        <strain evidence="2 3">SPR</strain>
    </source>
</reference>
<proteinExistence type="predicted"/>
<accession>A0A0D2GDD2</accession>
<protein>
    <recommendedName>
        <fullName evidence="4">DUF4386 domain-containing protein</fullName>
    </recommendedName>
</protein>
<feature type="transmembrane region" description="Helical" evidence="1">
    <location>
        <begin position="197"/>
        <end position="219"/>
    </location>
</feature>
<gene>
    <name evidence="2" type="ORF">X474_16130</name>
</gene>
<dbReference type="PATRIC" id="fig|1429043.3.peg.3413"/>
<feature type="transmembrane region" description="Helical" evidence="1">
    <location>
        <begin position="171"/>
        <end position="191"/>
    </location>
</feature>
<dbReference type="Proteomes" id="UP000032233">
    <property type="component" value="Unassembled WGS sequence"/>
</dbReference>
<dbReference type="EMBL" id="AZAC01000020">
    <property type="protein sequence ID" value="KIX12957.1"/>
    <property type="molecule type" value="Genomic_DNA"/>
</dbReference>
<evidence type="ECO:0000313" key="3">
    <source>
        <dbReference type="Proteomes" id="UP000032233"/>
    </source>
</evidence>